<evidence type="ECO:0000256" key="2">
    <source>
        <dbReference type="PROSITE-ProRule" id="PRU01161"/>
    </source>
</evidence>
<dbReference type="STRING" id="337097.BHF71_09485"/>
<dbReference type="SUPFAM" id="SSF52151">
    <property type="entry name" value="FabD/lysophospholipase-like"/>
    <property type="match status" value="1"/>
</dbReference>
<proteinExistence type="predicted"/>
<dbReference type="GO" id="GO:0016787">
    <property type="term" value="F:hydrolase activity"/>
    <property type="evidence" value="ECO:0007669"/>
    <property type="project" value="UniProtKB-UniRule"/>
</dbReference>
<dbReference type="PANTHER" id="PTHR46394:SF1">
    <property type="entry name" value="PNPLA DOMAIN-CONTAINING PROTEIN"/>
    <property type="match status" value="1"/>
</dbReference>
<evidence type="ECO:0000259" key="4">
    <source>
        <dbReference type="PROSITE" id="PS51635"/>
    </source>
</evidence>
<evidence type="ECO:0000313" key="5">
    <source>
        <dbReference type="EMBL" id="OEF99214.1"/>
    </source>
</evidence>
<dbReference type="OrthoDB" id="9770965at2"/>
<keyword evidence="3" id="KW-1133">Transmembrane helix</keyword>
<dbReference type="InterPro" id="IPR002641">
    <property type="entry name" value="PNPLA_dom"/>
</dbReference>
<dbReference type="RefSeq" id="WP_069656895.1">
    <property type="nucleotide sequence ID" value="NZ_MIJF01000028.1"/>
</dbReference>
<keyword evidence="1 2" id="KW-0443">Lipid metabolism</keyword>
<gene>
    <name evidence="5" type="ORF">BHF71_09485</name>
</gene>
<feature type="short sequence motif" description="GXSXG" evidence="2">
    <location>
        <begin position="36"/>
        <end position="40"/>
    </location>
</feature>
<evidence type="ECO:0000256" key="3">
    <source>
        <dbReference type="SAM" id="Phobius"/>
    </source>
</evidence>
<feature type="active site" description="Proton acceptor" evidence="2">
    <location>
        <position position="186"/>
    </location>
</feature>
<dbReference type="EMBL" id="MIJF01000028">
    <property type="protein sequence ID" value="OEF99214.1"/>
    <property type="molecule type" value="Genomic_DNA"/>
</dbReference>
<reference evidence="5 6" key="1">
    <citation type="submission" date="2016-09" db="EMBL/GenBank/DDBJ databases">
        <title>Draft genome sequence for the type strain of Vulcanibacillus modesticaldus BR, a strictly anaerobic, moderately thermophilic, and nitrate-reducing bacterium from deep sea-hydrothermal vents of the Mid-Atlantic Ridge.</title>
        <authorList>
            <person name="Abin C.A."/>
            <person name="Hollibaugh J.T."/>
        </authorList>
    </citation>
    <scope>NUCLEOTIDE SEQUENCE [LARGE SCALE GENOMIC DNA]</scope>
    <source>
        <strain evidence="5 6">BR</strain>
    </source>
</reference>
<accession>A0A1D2YU30</accession>
<dbReference type="InterPro" id="IPR052580">
    <property type="entry name" value="Lipid_Hydrolase"/>
</dbReference>
<evidence type="ECO:0000313" key="6">
    <source>
        <dbReference type="Proteomes" id="UP000243739"/>
    </source>
</evidence>
<dbReference type="Proteomes" id="UP000243739">
    <property type="component" value="Unassembled WGS sequence"/>
</dbReference>
<feature type="transmembrane region" description="Helical" evidence="3">
    <location>
        <begin position="73"/>
        <end position="93"/>
    </location>
</feature>
<keyword evidence="2" id="KW-0442">Lipid degradation</keyword>
<sequence>MYADAVIEGGGVKGIGLVGAIYEAEKRGYKWKRLAGTSAGAIIAALLAAGYTAKELKEEIMNLDYKQFNQKRGASGLPVIGNLLNLWLYYGIYSSEYIEHWMREKLLKKGVKKFSDLKNTLYIIASDITSGEMLVLPDDIKRYGIDPESMDIALAVRMSSSIPYFFSPVKLTVSDGNKTRIHYIVDGGLLSNFPVWIFDSNRFPRWPTFGFRLVSNKNDQENMINGPISLGFALINTMLEAHDTRSIKEQNFVRTILVPNIGVKATDFDISREQREKLFISGIKAGEKFFKQWNFHQYAIKYRSNKKKV</sequence>
<dbReference type="PROSITE" id="PS51635">
    <property type="entry name" value="PNPLA"/>
    <property type="match status" value="1"/>
</dbReference>
<dbReference type="InterPro" id="IPR016035">
    <property type="entry name" value="Acyl_Trfase/lysoPLipase"/>
</dbReference>
<dbReference type="Pfam" id="PF01734">
    <property type="entry name" value="Patatin"/>
    <property type="match status" value="1"/>
</dbReference>
<dbReference type="GO" id="GO:0016042">
    <property type="term" value="P:lipid catabolic process"/>
    <property type="evidence" value="ECO:0007669"/>
    <property type="project" value="UniProtKB-UniRule"/>
</dbReference>
<name>A0A1D2YU30_9BACI</name>
<feature type="transmembrane region" description="Helical" evidence="3">
    <location>
        <begin position="34"/>
        <end position="53"/>
    </location>
</feature>
<dbReference type="PANTHER" id="PTHR46394">
    <property type="entry name" value="ANNEXIN"/>
    <property type="match status" value="1"/>
</dbReference>
<feature type="domain" description="PNPLA" evidence="4">
    <location>
        <begin position="5"/>
        <end position="199"/>
    </location>
</feature>
<comment type="caution">
    <text evidence="5">The sequence shown here is derived from an EMBL/GenBank/DDBJ whole genome shotgun (WGS) entry which is preliminary data.</text>
</comment>
<protein>
    <recommendedName>
        <fullName evidence="4">PNPLA domain-containing protein</fullName>
    </recommendedName>
</protein>
<keyword evidence="3" id="KW-0472">Membrane</keyword>
<dbReference type="CDD" id="cd07207">
    <property type="entry name" value="Pat_ExoU_VipD_like"/>
    <property type="match status" value="1"/>
</dbReference>
<keyword evidence="6" id="KW-1185">Reference proteome</keyword>
<feature type="short sequence motif" description="DGA/G" evidence="2">
    <location>
        <begin position="186"/>
        <end position="188"/>
    </location>
</feature>
<organism evidence="5 6">
    <name type="scientific">Vulcanibacillus modesticaldus</name>
    <dbReference type="NCBI Taxonomy" id="337097"/>
    <lineage>
        <taxon>Bacteria</taxon>
        <taxon>Bacillati</taxon>
        <taxon>Bacillota</taxon>
        <taxon>Bacilli</taxon>
        <taxon>Bacillales</taxon>
        <taxon>Bacillaceae</taxon>
        <taxon>Vulcanibacillus</taxon>
    </lineage>
</organism>
<evidence type="ECO:0000256" key="1">
    <source>
        <dbReference type="ARBA" id="ARBA00023098"/>
    </source>
</evidence>
<dbReference type="Gene3D" id="3.40.1090.10">
    <property type="entry name" value="Cytosolic phospholipase A2 catalytic domain"/>
    <property type="match status" value="2"/>
</dbReference>
<dbReference type="AlphaFoldDB" id="A0A1D2YU30"/>
<keyword evidence="2" id="KW-0378">Hydrolase</keyword>
<feature type="active site" description="Nucleophile" evidence="2">
    <location>
        <position position="38"/>
    </location>
</feature>
<feature type="short sequence motif" description="GXGXXG" evidence="2">
    <location>
        <begin position="9"/>
        <end position="14"/>
    </location>
</feature>
<keyword evidence="3" id="KW-0812">Transmembrane</keyword>